<keyword evidence="2 5" id="KW-0808">Transferase</keyword>
<dbReference type="GO" id="GO:0032259">
    <property type="term" value="P:methylation"/>
    <property type="evidence" value="ECO:0007669"/>
    <property type="project" value="UniProtKB-KW"/>
</dbReference>
<keyword evidence="1 5" id="KW-0489">Methyltransferase</keyword>
<feature type="domain" description="Release factor glutamine methyltransferase N-terminal" evidence="7">
    <location>
        <begin position="7"/>
        <end position="76"/>
    </location>
</feature>
<keyword evidence="9" id="KW-1185">Reference proteome</keyword>
<reference evidence="8 9" key="1">
    <citation type="submission" date="2024-01" db="EMBL/GenBank/DDBJ databases">
        <title>New evidence supports the origin of RcGTA from prophage.</title>
        <authorList>
            <person name="Xu Y."/>
            <person name="Liu B."/>
            <person name="Chen F."/>
        </authorList>
    </citation>
    <scope>NUCLEOTIDE SEQUENCE [LARGE SCALE GENOMIC DNA]</scope>
    <source>
        <strain evidence="8 9">CBW1107-2</strain>
    </source>
</reference>
<feature type="binding site" evidence="5">
    <location>
        <begin position="125"/>
        <end position="129"/>
    </location>
    <ligand>
        <name>S-adenosyl-L-methionine</name>
        <dbReference type="ChEBI" id="CHEBI:59789"/>
    </ligand>
</feature>
<feature type="binding site" evidence="5">
    <location>
        <position position="191"/>
    </location>
    <ligand>
        <name>S-adenosyl-L-methionine</name>
        <dbReference type="ChEBI" id="CHEBI:59789"/>
    </ligand>
</feature>
<evidence type="ECO:0000256" key="4">
    <source>
        <dbReference type="ARBA" id="ARBA00048391"/>
    </source>
</evidence>
<comment type="function">
    <text evidence="5">Methylates the class 1 translation termination release factors RF1/PrfA and RF2/PrfB on the glutamine residue of the universally conserved GGQ motif.</text>
</comment>
<dbReference type="GO" id="GO:0102559">
    <property type="term" value="F:peptide chain release factor N(5)-glutamine methyltransferase activity"/>
    <property type="evidence" value="ECO:0007669"/>
    <property type="project" value="UniProtKB-EC"/>
</dbReference>
<evidence type="ECO:0000313" key="9">
    <source>
        <dbReference type="Proteomes" id="UP001559025"/>
    </source>
</evidence>
<dbReference type="InterPro" id="IPR019874">
    <property type="entry name" value="RF_methyltr_PrmC"/>
</dbReference>
<dbReference type="InterPro" id="IPR029063">
    <property type="entry name" value="SAM-dependent_MTases_sf"/>
</dbReference>
<dbReference type="EC" id="2.1.1.297" evidence="5"/>
<sequence>MTTLGPLLRHVRTSLEQAGKPEAALDARVLVEHFTGTSRTDAITDPQRPVSEEHAEAVLAALARRICGEPVHRIIGAREFYGMRLTLSPGTLEPRPDTEALVDLILPFVRAAADRHGTCHILDLGTGTGAIALALLSQEPRAQAVGADISDDALATAAINADMTGNTGRFQAVRSHWYSEIEGRFHIIVSNPPYITSKDVLSLEREVRDHDPLAALDGGPDGLAAYRVIAAGAAQYLEESGIAAVEIGHDQSDAVSGIFAAAGFRSAGRAQDLGGVVRALAFSR</sequence>
<dbReference type="Pfam" id="PF17827">
    <property type="entry name" value="PrmC_N"/>
    <property type="match status" value="1"/>
</dbReference>
<feature type="binding site" evidence="5">
    <location>
        <position position="177"/>
    </location>
    <ligand>
        <name>S-adenosyl-L-methionine</name>
        <dbReference type="ChEBI" id="CHEBI:59789"/>
    </ligand>
</feature>
<dbReference type="NCBIfam" id="TIGR00536">
    <property type="entry name" value="hemK_fam"/>
    <property type="match status" value="1"/>
</dbReference>
<dbReference type="HAMAP" id="MF_02126">
    <property type="entry name" value="RF_methyltr_PrmC"/>
    <property type="match status" value="1"/>
</dbReference>
<evidence type="ECO:0000259" key="6">
    <source>
        <dbReference type="Pfam" id="PF05175"/>
    </source>
</evidence>
<dbReference type="Proteomes" id="UP001559025">
    <property type="component" value="Unassembled WGS sequence"/>
</dbReference>
<dbReference type="InterPro" id="IPR002052">
    <property type="entry name" value="DNA_methylase_N6_adenine_CS"/>
</dbReference>
<feature type="binding site" evidence="5">
    <location>
        <begin position="191"/>
        <end position="194"/>
    </location>
    <ligand>
        <name>substrate</name>
    </ligand>
</feature>
<dbReference type="RefSeq" id="WP_368803827.1">
    <property type="nucleotide sequence ID" value="NZ_JAZHFV010000005.1"/>
</dbReference>
<comment type="similarity">
    <text evidence="5">Belongs to the protein N5-glutamine methyltransferase family. PrmC subfamily.</text>
</comment>
<comment type="caution">
    <text evidence="8">The sequence shown here is derived from an EMBL/GenBank/DDBJ whole genome shotgun (WGS) entry which is preliminary data.</text>
</comment>
<dbReference type="InterPro" id="IPR007848">
    <property type="entry name" value="Small_mtfrase_dom"/>
</dbReference>
<dbReference type="EMBL" id="JAZHFV010000005">
    <property type="protein sequence ID" value="MEX4008857.1"/>
    <property type="molecule type" value="Genomic_DNA"/>
</dbReference>
<dbReference type="Gene3D" id="1.10.8.10">
    <property type="entry name" value="DNA helicase RuvA subunit, C-terminal domain"/>
    <property type="match status" value="1"/>
</dbReference>
<feature type="domain" description="Methyltransferase small" evidence="6">
    <location>
        <begin position="119"/>
        <end position="199"/>
    </location>
</feature>
<dbReference type="InterPro" id="IPR004556">
    <property type="entry name" value="HemK-like"/>
</dbReference>
<organism evidence="8 9">
    <name type="scientific">Neoaquamicrobium sediminum</name>
    <dbReference type="NCBI Taxonomy" id="1849104"/>
    <lineage>
        <taxon>Bacteria</taxon>
        <taxon>Pseudomonadati</taxon>
        <taxon>Pseudomonadota</taxon>
        <taxon>Alphaproteobacteria</taxon>
        <taxon>Hyphomicrobiales</taxon>
        <taxon>Phyllobacteriaceae</taxon>
        <taxon>Neoaquamicrobium</taxon>
    </lineage>
</organism>
<dbReference type="InterPro" id="IPR050320">
    <property type="entry name" value="N5-glutamine_MTase"/>
</dbReference>
<dbReference type="Pfam" id="PF05175">
    <property type="entry name" value="MTS"/>
    <property type="match status" value="1"/>
</dbReference>
<dbReference type="PANTHER" id="PTHR18895">
    <property type="entry name" value="HEMK METHYLTRANSFERASE"/>
    <property type="match status" value="1"/>
</dbReference>
<dbReference type="NCBIfam" id="TIGR03534">
    <property type="entry name" value="RF_mod_PrmC"/>
    <property type="match status" value="1"/>
</dbReference>
<evidence type="ECO:0000259" key="7">
    <source>
        <dbReference type="Pfam" id="PF17827"/>
    </source>
</evidence>
<dbReference type="SUPFAM" id="SSF53335">
    <property type="entry name" value="S-adenosyl-L-methionine-dependent methyltransferases"/>
    <property type="match status" value="1"/>
</dbReference>
<protein>
    <recommendedName>
        <fullName evidence="5">Release factor glutamine methyltransferase</fullName>
        <shortName evidence="5">RF MTase</shortName>
        <ecNumber evidence="5">2.1.1.297</ecNumber>
    </recommendedName>
    <alternativeName>
        <fullName evidence="5">N5-glutamine methyltransferase PrmC</fullName>
    </alternativeName>
    <alternativeName>
        <fullName evidence="5">Protein-(glutamine-N5) MTase PrmC</fullName>
    </alternativeName>
    <alternativeName>
        <fullName evidence="5">Protein-glutamine N-methyltransferase PrmC</fullName>
    </alternativeName>
</protein>
<comment type="catalytic activity">
    <reaction evidence="4 5">
        <text>L-glutaminyl-[peptide chain release factor] + S-adenosyl-L-methionine = N(5)-methyl-L-glutaminyl-[peptide chain release factor] + S-adenosyl-L-homocysteine + H(+)</text>
        <dbReference type="Rhea" id="RHEA:42896"/>
        <dbReference type="Rhea" id="RHEA-COMP:10271"/>
        <dbReference type="Rhea" id="RHEA-COMP:10272"/>
        <dbReference type="ChEBI" id="CHEBI:15378"/>
        <dbReference type="ChEBI" id="CHEBI:30011"/>
        <dbReference type="ChEBI" id="CHEBI:57856"/>
        <dbReference type="ChEBI" id="CHEBI:59789"/>
        <dbReference type="ChEBI" id="CHEBI:61891"/>
        <dbReference type="EC" id="2.1.1.297"/>
    </reaction>
</comment>
<feature type="binding site" evidence="5">
    <location>
        <position position="148"/>
    </location>
    <ligand>
        <name>S-adenosyl-L-methionine</name>
        <dbReference type="ChEBI" id="CHEBI:59789"/>
    </ligand>
</feature>
<evidence type="ECO:0000256" key="2">
    <source>
        <dbReference type="ARBA" id="ARBA00022679"/>
    </source>
</evidence>
<proteinExistence type="inferred from homology"/>
<dbReference type="InterPro" id="IPR040758">
    <property type="entry name" value="PrmC_N"/>
</dbReference>
<keyword evidence="3 5" id="KW-0949">S-adenosyl-L-methionine</keyword>
<dbReference type="PROSITE" id="PS00092">
    <property type="entry name" value="N6_MTASE"/>
    <property type="match status" value="1"/>
</dbReference>
<gene>
    <name evidence="5 8" type="primary">prmC</name>
    <name evidence="8" type="ORF">V1479_16200</name>
</gene>
<evidence type="ECO:0000256" key="5">
    <source>
        <dbReference type="HAMAP-Rule" id="MF_02126"/>
    </source>
</evidence>
<dbReference type="CDD" id="cd02440">
    <property type="entry name" value="AdoMet_MTases"/>
    <property type="match status" value="1"/>
</dbReference>
<evidence type="ECO:0000256" key="1">
    <source>
        <dbReference type="ARBA" id="ARBA00022603"/>
    </source>
</evidence>
<accession>A0ABV3WVZ7</accession>
<name>A0ABV3WVZ7_9HYPH</name>
<dbReference type="PANTHER" id="PTHR18895:SF74">
    <property type="entry name" value="MTRF1L RELEASE FACTOR GLUTAMINE METHYLTRANSFERASE"/>
    <property type="match status" value="1"/>
</dbReference>
<evidence type="ECO:0000256" key="3">
    <source>
        <dbReference type="ARBA" id="ARBA00022691"/>
    </source>
</evidence>
<dbReference type="Gene3D" id="3.40.50.150">
    <property type="entry name" value="Vaccinia Virus protein VP39"/>
    <property type="match status" value="1"/>
</dbReference>
<evidence type="ECO:0000313" key="8">
    <source>
        <dbReference type="EMBL" id="MEX4008857.1"/>
    </source>
</evidence>